<evidence type="ECO:0000256" key="2">
    <source>
        <dbReference type="SAM" id="SignalP"/>
    </source>
</evidence>
<gene>
    <name evidence="3" type="ORF">G3R48_02720</name>
</gene>
<name>A0ABS5HZ26_9GAMM</name>
<protein>
    <submittedName>
        <fullName evidence="3">DUF3450 domain-containing protein</fullName>
    </submittedName>
</protein>
<dbReference type="InterPro" id="IPR016866">
    <property type="entry name" value="UCP028069"/>
</dbReference>
<proteinExistence type="predicted"/>
<keyword evidence="2" id="KW-0732">Signal</keyword>
<sequence length="265" mass="30392">MDFKFKSTSVIALVVCSVFSVTAVADETQKQGNHVDKLAQTWLQKIDSPIIKSVELGEQAAKWQQQKAQSLSKQQQDLGELYWTEYQIQKQQRYLASLKKDVAQLNQDIATLNNLSMQLEPQLEIWYAAIENQIAQDIPFDYQERKRRLGFLRSAMDNSELTVAEKFTRLMDVMLIEVAYGYGKQVSQDVITVDGEVLQVNLLRLGRLGWFYMTPDNKRQGWFDTRSRTWHTLSATERGDLDKAIAISANKKIAEIVNLPIKGQK</sequence>
<keyword evidence="1" id="KW-0175">Coiled coil</keyword>
<comment type="caution">
    <text evidence="3">The sequence shown here is derived from an EMBL/GenBank/DDBJ whole genome shotgun (WGS) entry which is preliminary data.</text>
</comment>
<organism evidence="3 4">
    <name type="scientific">Shewanella intestini</name>
    <dbReference type="NCBI Taxonomy" id="2017544"/>
    <lineage>
        <taxon>Bacteria</taxon>
        <taxon>Pseudomonadati</taxon>
        <taxon>Pseudomonadota</taxon>
        <taxon>Gammaproteobacteria</taxon>
        <taxon>Alteromonadales</taxon>
        <taxon>Shewanellaceae</taxon>
        <taxon>Shewanella</taxon>
    </lineage>
</organism>
<dbReference type="Pfam" id="PF11932">
    <property type="entry name" value="DUF3450"/>
    <property type="match status" value="1"/>
</dbReference>
<accession>A0ABS5HZ26</accession>
<evidence type="ECO:0000313" key="3">
    <source>
        <dbReference type="EMBL" id="MBR9726906.1"/>
    </source>
</evidence>
<reference evidence="3 4" key="1">
    <citation type="submission" date="2020-02" db="EMBL/GenBank/DDBJ databases">
        <title>Shewanella WXL01 sp. nov., a marine bacterium isolated from green algae in Luhuitou Fringing Reef (Northern South China Sea).</title>
        <authorList>
            <person name="Wang X."/>
        </authorList>
    </citation>
    <scope>NUCLEOTIDE SEQUENCE [LARGE SCALE GENOMIC DNA]</scope>
    <source>
        <strain evidence="3 4">MCCC 1A01895</strain>
    </source>
</reference>
<feature type="chain" id="PRO_5045364083" evidence="2">
    <location>
        <begin position="26"/>
        <end position="265"/>
    </location>
</feature>
<feature type="coiled-coil region" evidence="1">
    <location>
        <begin position="88"/>
        <end position="115"/>
    </location>
</feature>
<keyword evidence="4" id="KW-1185">Reference proteome</keyword>
<dbReference type="Proteomes" id="UP000811844">
    <property type="component" value="Unassembled WGS sequence"/>
</dbReference>
<dbReference type="RefSeq" id="WP_153660554.1">
    <property type="nucleotide sequence ID" value="NZ_JAAIKR010000001.1"/>
</dbReference>
<dbReference type="EMBL" id="JAAIKR010000001">
    <property type="protein sequence ID" value="MBR9726906.1"/>
    <property type="molecule type" value="Genomic_DNA"/>
</dbReference>
<evidence type="ECO:0000313" key="4">
    <source>
        <dbReference type="Proteomes" id="UP000811844"/>
    </source>
</evidence>
<feature type="signal peptide" evidence="2">
    <location>
        <begin position="1"/>
        <end position="25"/>
    </location>
</feature>
<evidence type="ECO:0000256" key="1">
    <source>
        <dbReference type="SAM" id="Coils"/>
    </source>
</evidence>